<reference evidence="1" key="1">
    <citation type="submission" date="2021-02" db="EMBL/GenBank/DDBJ databases">
        <authorList>
            <consortium name="DOE Joint Genome Institute"/>
            <person name="Ahrendt S."/>
            <person name="Looney B.P."/>
            <person name="Miyauchi S."/>
            <person name="Morin E."/>
            <person name="Drula E."/>
            <person name="Courty P.E."/>
            <person name="Chicoki N."/>
            <person name="Fauchery L."/>
            <person name="Kohler A."/>
            <person name="Kuo A."/>
            <person name="Labutti K."/>
            <person name="Pangilinan J."/>
            <person name="Lipzen A."/>
            <person name="Riley R."/>
            <person name="Andreopoulos W."/>
            <person name="He G."/>
            <person name="Johnson J."/>
            <person name="Barry K.W."/>
            <person name="Grigoriev I.V."/>
            <person name="Nagy L."/>
            <person name="Hibbett D."/>
            <person name="Henrissat B."/>
            <person name="Matheny P.B."/>
            <person name="Labbe J."/>
            <person name="Martin F."/>
        </authorList>
    </citation>
    <scope>NUCLEOTIDE SEQUENCE</scope>
    <source>
        <strain evidence="1">FP105234-sp</strain>
    </source>
</reference>
<evidence type="ECO:0000313" key="2">
    <source>
        <dbReference type="Proteomes" id="UP000814033"/>
    </source>
</evidence>
<keyword evidence="2" id="KW-1185">Reference proteome</keyword>
<dbReference type="Proteomes" id="UP000814033">
    <property type="component" value="Unassembled WGS sequence"/>
</dbReference>
<reference evidence="1" key="2">
    <citation type="journal article" date="2022" name="New Phytol.">
        <title>Evolutionary transition to the ectomycorrhizal habit in the genomes of a hyperdiverse lineage of mushroom-forming fungi.</title>
        <authorList>
            <person name="Looney B."/>
            <person name="Miyauchi S."/>
            <person name="Morin E."/>
            <person name="Drula E."/>
            <person name="Courty P.E."/>
            <person name="Kohler A."/>
            <person name="Kuo A."/>
            <person name="LaButti K."/>
            <person name="Pangilinan J."/>
            <person name="Lipzen A."/>
            <person name="Riley R."/>
            <person name="Andreopoulos W."/>
            <person name="He G."/>
            <person name="Johnson J."/>
            <person name="Nolan M."/>
            <person name="Tritt A."/>
            <person name="Barry K.W."/>
            <person name="Grigoriev I.V."/>
            <person name="Nagy L.G."/>
            <person name="Hibbett D."/>
            <person name="Henrissat B."/>
            <person name="Matheny P.B."/>
            <person name="Labbe J."/>
            <person name="Martin F.M."/>
        </authorList>
    </citation>
    <scope>NUCLEOTIDE SEQUENCE</scope>
    <source>
        <strain evidence="1">FP105234-sp</strain>
    </source>
</reference>
<proteinExistence type="predicted"/>
<name>A0ACB8S9I6_9AGAM</name>
<protein>
    <submittedName>
        <fullName evidence="1">PR-1-like protein</fullName>
    </submittedName>
</protein>
<comment type="caution">
    <text evidence="1">The sequence shown here is derived from an EMBL/GenBank/DDBJ whole genome shotgun (WGS) entry which is preliminary data.</text>
</comment>
<evidence type="ECO:0000313" key="1">
    <source>
        <dbReference type="EMBL" id="KAI0053289.1"/>
    </source>
</evidence>
<organism evidence="1 2">
    <name type="scientific">Auriscalpium vulgare</name>
    <dbReference type="NCBI Taxonomy" id="40419"/>
    <lineage>
        <taxon>Eukaryota</taxon>
        <taxon>Fungi</taxon>
        <taxon>Dikarya</taxon>
        <taxon>Basidiomycota</taxon>
        <taxon>Agaricomycotina</taxon>
        <taxon>Agaricomycetes</taxon>
        <taxon>Russulales</taxon>
        <taxon>Auriscalpiaceae</taxon>
        <taxon>Auriscalpium</taxon>
    </lineage>
</organism>
<dbReference type="EMBL" id="MU275840">
    <property type="protein sequence ID" value="KAI0053289.1"/>
    <property type="molecule type" value="Genomic_DNA"/>
</dbReference>
<accession>A0ACB8S9I6</accession>
<gene>
    <name evidence="1" type="ORF">FA95DRAFT_1600947</name>
</gene>
<sequence length="347" mass="35013">MAVAFSAVTGVFGSPSCSHGMTETEKCMTKCRTKFGWPGFAMGTDAWGAVAKPYTGDIEGMVSKACGSTTSSSSNSTDSDGPAIAAPVNFPSSTSLSSVTAPTSSSTFSTATVTRSSSSSASASTSSSSAVHLAGNVNHATSSSSIEPTTSTSPPPAPKPTTSTTPPPPPPSTKSTPTTSADVTQPTEDSGNSGSANSGSSSSTSGDDISQYLSAHNSFRAQHGASALSWSDNLAGKAQQWANNCVFQHSGGSLGPFGENLAAGTGSSYGISEAIKSWTDESSDYDPSNPVPSHFTQVVWKASTQVGCAVQSCDGIFAASFGKAKFFVCEYSPAGNVIGEFAQNVQA</sequence>